<dbReference type="STRING" id="1805209.AUJ73_03455"/>
<evidence type="ECO:0000259" key="1">
    <source>
        <dbReference type="Pfam" id="PF00535"/>
    </source>
</evidence>
<gene>
    <name evidence="2" type="ORF">AUJ73_03455</name>
</gene>
<evidence type="ECO:0000313" key="2">
    <source>
        <dbReference type="EMBL" id="OIO13633.1"/>
    </source>
</evidence>
<dbReference type="PANTHER" id="PTHR43685">
    <property type="entry name" value="GLYCOSYLTRANSFERASE"/>
    <property type="match status" value="1"/>
</dbReference>
<dbReference type="Pfam" id="PF00535">
    <property type="entry name" value="Glycos_transf_2"/>
    <property type="match status" value="1"/>
</dbReference>
<accession>A0A1J4TQU7</accession>
<dbReference type="PANTHER" id="PTHR43685:SF2">
    <property type="entry name" value="GLYCOSYLTRANSFERASE 2-LIKE DOMAIN-CONTAINING PROTEIN"/>
    <property type="match status" value="1"/>
</dbReference>
<reference evidence="2 3" key="1">
    <citation type="journal article" date="2016" name="Environ. Microbiol.">
        <title>Genomic resolution of a cold subsurface aquifer community provides metabolic insights for novel microbes adapted to high CO concentrations.</title>
        <authorList>
            <person name="Probst A.J."/>
            <person name="Castelle C.J."/>
            <person name="Singh A."/>
            <person name="Brown C.T."/>
            <person name="Anantharaman K."/>
            <person name="Sharon I."/>
            <person name="Hug L.A."/>
            <person name="Burstein D."/>
            <person name="Emerson J.B."/>
            <person name="Thomas B.C."/>
            <person name="Banfield J.F."/>
        </authorList>
    </citation>
    <scope>NUCLEOTIDE SEQUENCE [LARGE SCALE GENOMIC DNA]</scope>
    <source>
        <strain evidence="2">CG1_02_37_22</strain>
    </source>
</reference>
<name>A0A1J4TQU7_9BACT</name>
<protein>
    <recommendedName>
        <fullName evidence="1">Glycosyltransferase 2-like domain-containing protein</fullName>
    </recommendedName>
</protein>
<feature type="domain" description="Glycosyltransferase 2-like" evidence="1">
    <location>
        <begin position="10"/>
        <end position="165"/>
    </location>
</feature>
<dbReference type="AlphaFoldDB" id="A0A1J4TQU7"/>
<dbReference type="InterPro" id="IPR029044">
    <property type="entry name" value="Nucleotide-diphossugar_trans"/>
</dbReference>
<dbReference type="Gene3D" id="3.90.550.10">
    <property type="entry name" value="Spore Coat Polysaccharide Biosynthesis Protein SpsA, Chain A"/>
    <property type="match status" value="1"/>
</dbReference>
<dbReference type="InterPro" id="IPR001173">
    <property type="entry name" value="Glyco_trans_2-like"/>
</dbReference>
<sequence>MLTDQKIIISVVIPTINEEKYLTNTLKSLVNQTVKNVEIIVSDGGSTDNTVNIAKKFSAKVVIIKNSSVTLARQKGVEIAKGSIIVGADADTIYPPTHLEQIISDFDKDSSVIAVGGGGIFSQKPWWVYWFWKITYFKLGKIFQYFHKVVYVPAFNLSFKKTAFDQIGNYNTFLDFGGDELDILSRLKKVGKVYFDEKLICWPSSRRANVGFFSMLVKHTLIDYYLGYLLAKVFHKPIIRGKPIR</sequence>
<dbReference type="EMBL" id="MNUY01000053">
    <property type="protein sequence ID" value="OIO13633.1"/>
    <property type="molecule type" value="Genomic_DNA"/>
</dbReference>
<proteinExistence type="predicted"/>
<organism evidence="2 3">
    <name type="scientific">Candidatus Gottesmanbacteria bacterium CG1_02_37_22</name>
    <dbReference type="NCBI Taxonomy" id="1805209"/>
    <lineage>
        <taxon>Bacteria</taxon>
        <taxon>Candidatus Gottesmaniibacteriota</taxon>
    </lineage>
</organism>
<dbReference type="InterPro" id="IPR050834">
    <property type="entry name" value="Glycosyltransf_2"/>
</dbReference>
<dbReference type="Proteomes" id="UP000183120">
    <property type="component" value="Unassembled WGS sequence"/>
</dbReference>
<evidence type="ECO:0000313" key="3">
    <source>
        <dbReference type="Proteomes" id="UP000183120"/>
    </source>
</evidence>
<comment type="caution">
    <text evidence="2">The sequence shown here is derived from an EMBL/GenBank/DDBJ whole genome shotgun (WGS) entry which is preliminary data.</text>
</comment>
<dbReference type="SUPFAM" id="SSF53448">
    <property type="entry name" value="Nucleotide-diphospho-sugar transferases"/>
    <property type="match status" value="1"/>
</dbReference>